<evidence type="ECO:0000313" key="2">
    <source>
        <dbReference type="Proteomes" id="UP000276133"/>
    </source>
</evidence>
<protein>
    <submittedName>
        <fullName evidence="1">Uncharacterized protein</fullName>
    </submittedName>
</protein>
<accession>A0A3M7PW77</accession>
<dbReference type="EMBL" id="REGN01008582">
    <property type="protein sequence ID" value="RNA03224.1"/>
    <property type="molecule type" value="Genomic_DNA"/>
</dbReference>
<reference evidence="1 2" key="1">
    <citation type="journal article" date="2018" name="Sci. Rep.">
        <title>Genomic signatures of local adaptation to the degree of environmental predictability in rotifers.</title>
        <authorList>
            <person name="Franch-Gras L."/>
            <person name="Hahn C."/>
            <person name="Garcia-Roger E.M."/>
            <person name="Carmona M.J."/>
            <person name="Serra M."/>
            <person name="Gomez A."/>
        </authorList>
    </citation>
    <scope>NUCLEOTIDE SEQUENCE [LARGE SCALE GENOMIC DNA]</scope>
    <source>
        <strain evidence="1">HYR1</strain>
    </source>
</reference>
<dbReference type="AlphaFoldDB" id="A0A3M7PW77"/>
<keyword evidence="2" id="KW-1185">Reference proteome</keyword>
<name>A0A3M7PW77_BRAPC</name>
<dbReference type="Proteomes" id="UP000276133">
    <property type="component" value="Unassembled WGS sequence"/>
</dbReference>
<evidence type="ECO:0000313" key="1">
    <source>
        <dbReference type="EMBL" id="RNA03224.1"/>
    </source>
</evidence>
<proteinExistence type="predicted"/>
<organism evidence="1 2">
    <name type="scientific">Brachionus plicatilis</name>
    <name type="common">Marine rotifer</name>
    <name type="synonym">Brachionus muelleri</name>
    <dbReference type="NCBI Taxonomy" id="10195"/>
    <lineage>
        <taxon>Eukaryota</taxon>
        <taxon>Metazoa</taxon>
        <taxon>Spiralia</taxon>
        <taxon>Gnathifera</taxon>
        <taxon>Rotifera</taxon>
        <taxon>Eurotatoria</taxon>
        <taxon>Monogononta</taxon>
        <taxon>Pseudotrocha</taxon>
        <taxon>Ploima</taxon>
        <taxon>Brachionidae</taxon>
        <taxon>Brachionus</taxon>
    </lineage>
</organism>
<sequence length="106" mass="12686">MFILQYFNFFILKEAVVNFVAKYLSKSKYNKIQKVELNPEMIKYFSTLLQTSPPLKNIILFVHKLFAEYNSRGRLVNKYQTFSNKELKLILEKTDLTCETKFLFIK</sequence>
<gene>
    <name evidence="1" type="ORF">BpHYR1_036325</name>
</gene>
<comment type="caution">
    <text evidence="1">The sequence shown here is derived from an EMBL/GenBank/DDBJ whole genome shotgun (WGS) entry which is preliminary data.</text>
</comment>